<dbReference type="PROSITE" id="PS51257">
    <property type="entry name" value="PROKAR_LIPOPROTEIN"/>
    <property type="match status" value="1"/>
</dbReference>
<dbReference type="GO" id="GO:0042302">
    <property type="term" value="F:structural constituent of cuticle"/>
    <property type="evidence" value="ECO:0007669"/>
    <property type="project" value="InterPro"/>
</dbReference>
<dbReference type="EMBL" id="CP092621">
    <property type="protein sequence ID" value="UMM18277.1"/>
    <property type="molecule type" value="Genomic_DNA"/>
</dbReference>
<gene>
    <name evidence="7" type="ORF">L5515_014416</name>
</gene>
<dbReference type="Pfam" id="PF01484">
    <property type="entry name" value="Col_cuticle_N"/>
    <property type="match status" value="1"/>
</dbReference>
<feature type="transmembrane region" description="Helical" evidence="5">
    <location>
        <begin position="12"/>
        <end position="32"/>
    </location>
</feature>
<proteinExistence type="predicted"/>
<comment type="subunit">
    <text evidence="1">Collagen polypeptide chains are complexed within the cuticle by disulfide bonds and other types of covalent cross-links.</text>
</comment>
<dbReference type="AlphaFoldDB" id="A0AAE9J8L7"/>
<keyword evidence="5" id="KW-0812">Transmembrane</keyword>
<feature type="region of interest" description="Disordered" evidence="4">
    <location>
        <begin position="73"/>
        <end position="111"/>
    </location>
</feature>
<accession>A0AAE9J8L7</accession>
<name>A0AAE9J8L7_CAEBR</name>
<dbReference type="SMART" id="SM01088">
    <property type="entry name" value="Col_cuticle_N"/>
    <property type="match status" value="1"/>
</dbReference>
<evidence type="ECO:0000256" key="4">
    <source>
        <dbReference type="SAM" id="MobiDB-lite"/>
    </source>
</evidence>
<dbReference type="InterPro" id="IPR002486">
    <property type="entry name" value="Col_cuticle_N"/>
</dbReference>
<keyword evidence="2" id="KW-0677">Repeat</keyword>
<keyword evidence="8" id="KW-1185">Reference proteome</keyword>
<evidence type="ECO:0000256" key="1">
    <source>
        <dbReference type="ARBA" id="ARBA00011518"/>
    </source>
</evidence>
<evidence type="ECO:0000256" key="5">
    <source>
        <dbReference type="SAM" id="Phobius"/>
    </source>
</evidence>
<evidence type="ECO:0000313" key="7">
    <source>
        <dbReference type="EMBL" id="UMM18277.1"/>
    </source>
</evidence>
<evidence type="ECO:0000259" key="6">
    <source>
        <dbReference type="SMART" id="SM01088"/>
    </source>
</evidence>
<evidence type="ECO:0000256" key="3">
    <source>
        <dbReference type="ARBA" id="ARBA00023157"/>
    </source>
</evidence>
<feature type="compositionally biased region" description="Low complexity" evidence="4">
    <location>
        <begin position="86"/>
        <end position="107"/>
    </location>
</feature>
<sequence length="172" mass="18943">MTDSKVKYFLNGIIVSCTVSIVVAIFGCGYILSDISDFQNVIHGDMKEFQFYSSDSWSVMLSKQTMEFRVRRQYPSPPVGGPPGNPGSDGIPGVNGNPGSDGPPGSDAQYCPCPSRTTNLGVIGYKNEEQNPENRNQQEYAVDTSFGFSKKKILRMKKMIKKLHKQFTSAIA</sequence>
<reference evidence="7 8" key="1">
    <citation type="submission" date="2022-04" db="EMBL/GenBank/DDBJ databases">
        <title>Chromosome-level reference genomes for two strains of Caenorhabditis briggsae: an improved platform for comparative genomics.</title>
        <authorList>
            <person name="Stevens L."/>
            <person name="Andersen E."/>
        </authorList>
    </citation>
    <scope>NUCLEOTIDE SEQUENCE [LARGE SCALE GENOMIC DNA]</scope>
    <source>
        <strain evidence="7">VX34</strain>
        <tissue evidence="7">Whole-organism</tissue>
    </source>
</reference>
<dbReference type="Gene3D" id="1.20.5.320">
    <property type="entry name" value="6-Phosphogluconate Dehydrogenase, domain 3"/>
    <property type="match status" value="1"/>
</dbReference>
<keyword evidence="5" id="KW-1133">Transmembrane helix</keyword>
<evidence type="ECO:0000313" key="8">
    <source>
        <dbReference type="Proteomes" id="UP000829354"/>
    </source>
</evidence>
<feature type="compositionally biased region" description="Pro residues" evidence="4">
    <location>
        <begin position="75"/>
        <end position="85"/>
    </location>
</feature>
<protein>
    <recommendedName>
        <fullName evidence="6">Nematode cuticle collagen N-terminal domain-containing protein</fullName>
    </recommendedName>
</protein>
<organism evidence="7 8">
    <name type="scientific">Caenorhabditis briggsae</name>
    <dbReference type="NCBI Taxonomy" id="6238"/>
    <lineage>
        <taxon>Eukaryota</taxon>
        <taxon>Metazoa</taxon>
        <taxon>Ecdysozoa</taxon>
        <taxon>Nematoda</taxon>
        <taxon>Chromadorea</taxon>
        <taxon>Rhabditida</taxon>
        <taxon>Rhabditina</taxon>
        <taxon>Rhabditomorpha</taxon>
        <taxon>Rhabditoidea</taxon>
        <taxon>Rhabditidae</taxon>
        <taxon>Peloderinae</taxon>
        <taxon>Caenorhabditis</taxon>
    </lineage>
</organism>
<evidence type="ECO:0000256" key="2">
    <source>
        <dbReference type="ARBA" id="ARBA00022737"/>
    </source>
</evidence>
<keyword evidence="3" id="KW-1015">Disulfide bond</keyword>
<dbReference type="Proteomes" id="UP000829354">
    <property type="component" value="Chromosome II"/>
</dbReference>
<feature type="domain" description="Nematode cuticle collagen N-terminal" evidence="6">
    <location>
        <begin position="8"/>
        <end position="60"/>
    </location>
</feature>
<keyword evidence="5" id="KW-0472">Membrane</keyword>